<feature type="region of interest" description="Disordered" evidence="4">
    <location>
        <begin position="292"/>
        <end position="328"/>
    </location>
</feature>
<gene>
    <name evidence="5" type="ORF">SNAT2548_LOCUS31438</name>
</gene>
<dbReference type="AlphaFoldDB" id="A0A812U1I4"/>
<dbReference type="Proteomes" id="UP000604046">
    <property type="component" value="Unassembled WGS sequence"/>
</dbReference>
<dbReference type="InterPro" id="IPR007133">
    <property type="entry name" value="RNA_pol_II-assoc_Paf1"/>
</dbReference>
<dbReference type="GO" id="GO:0016593">
    <property type="term" value="C:Cdc73/Paf1 complex"/>
    <property type="evidence" value="ECO:0007669"/>
    <property type="project" value="InterPro"/>
</dbReference>
<feature type="compositionally biased region" description="Low complexity" evidence="4">
    <location>
        <begin position="292"/>
        <end position="313"/>
    </location>
</feature>
<evidence type="ECO:0000313" key="5">
    <source>
        <dbReference type="EMBL" id="CAE7558341.1"/>
    </source>
</evidence>
<keyword evidence="6" id="KW-1185">Reference proteome</keyword>
<evidence type="ECO:0000256" key="2">
    <source>
        <dbReference type="ARBA" id="ARBA00007560"/>
    </source>
</evidence>
<evidence type="ECO:0000313" key="6">
    <source>
        <dbReference type="Proteomes" id="UP000604046"/>
    </source>
</evidence>
<accession>A0A812U1I4</accession>
<dbReference type="Pfam" id="PF03985">
    <property type="entry name" value="Paf1"/>
    <property type="match status" value="1"/>
</dbReference>
<dbReference type="PANTHER" id="PTHR23188">
    <property type="entry name" value="RNA POLYMERASE II-ASSOCIATED FACTOR 1 HOMOLOG"/>
    <property type="match status" value="1"/>
</dbReference>
<dbReference type="EMBL" id="CAJNDS010002658">
    <property type="protein sequence ID" value="CAE7558341.1"/>
    <property type="molecule type" value="Genomic_DNA"/>
</dbReference>
<dbReference type="GO" id="GO:0003682">
    <property type="term" value="F:chromatin binding"/>
    <property type="evidence" value="ECO:0007669"/>
    <property type="project" value="TreeGrafter"/>
</dbReference>
<dbReference type="PANTHER" id="PTHR23188:SF12">
    <property type="entry name" value="RNA POLYMERASE II-ASSOCIATED FACTOR 1 HOMOLOG"/>
    <property type="match status" value="1"/>
</dbReference>
<protein>
    <submittedName>
        <fullName evidence="5">Uncharacterized protein</fullName>
    </submittedName>
</protein>
<comment type="caution">
    <text evidence="5">The sequence shown here is derived from an EMBL/GenBank/DDBJ whole genome shotgun (WGS) entry which is preliminary data.</text>
</comment>
<comment type="subcellular location">
    <subcellularLocation>
        <location evidence="1">Nucleus</location>
    </subcellularLocation>
</comment>
<dbReference type="GO" id="GO:0006368">
    <property type="term" value="P:transcription elongation by RNA polymerase II"/>
    <property type="evidence" value="ECO:0007669"/>
    <property type="project" value="InterPro"/>
</dbReference>
<proteinExistence type="inferred from homology"/>
<evidence type="ECO:0000256" key="3">
    <source>
        <dbReference type="ARBA" id="ARBA00023242"/>
    </source>
</evidence>
<sequence length="328" mass="36369">MQGKEEDAQTTLLVVRHLVDGKYQNKLPLPPVPKLLKAIPGFEGLAFGLQLPQLITNDVFTERQRFTTGRNAAEKKIFRDPPGFKSKEELAQKIGKTFQAAKEAPVHPSKPHLRPKRVMQVVPDVQLWSNKYVQVAFDEQPRGQEVQQNDLLLRSAPDPRTTCFSQCPSNADGERNGSVKYLHPADAYDFQQQYYWSNRGGFQQADELGEGKAQTTGFAVPARAFSDPPDLTVVLAVPRISSDNGEEPAQQAKFIIAPTRMILNKLKAHRLDIEEDTKALRVTVRQPPDLSASALDSAQLDSAQLDSAQLDSAEPVNSAEPVEPVEPE</sequence>
<evidence type="ECO:0000256" key="1">
    <source>
        <dbReference type="ARBA" id="ARBA00004123"/>
    </source>
</evidence>
<comment type="similarity">
    <text evidence="2">Belongs to the PAF1 family.</text>
</comment>
<evidence type="ECO:0000256" key="4">
    <source>
        <dbReference type="SAM" id="MobiDB-lite"/>
    </source>
</evidence>
<name>A0A812U1I4_9DINO</name>
<reference evidence="5" key="1">
    <citation type="submission" date="2021-02" db="EMBL/GenBank/DDBJ databases">
        <authorList>
            <person name="Dougan E. K."/>
            <person name="Rhodes N."/>
            <person name="Thang M."/>
            <person name="Chan C."/>
        </authorList>
    </citation>
    <scope>NUCLEOTIDE SEQUENCE</scope>
</reference>
<dbReference type="OrthoDB" id="10260285at2759"/>
<dbReference type="GO" id="GO:0000993">
    <property type="term" value="F:RNA polymerase II complex binding"/>
    <property type="evidence" value="ECO:0007669"/>
    <property type="project" value="TreeGrafter"/>
</dbReference>
<organism evidence="5 6">
    <name type="scientific">Symbiodinium natans</name>
    <dbReference type="NCBI Taxonomy" id="878477"/>
    <lineage>
        <taxon>Eukaryota</taxon>
        <taxon>Sar</taxon>
        <taxon>Alveolata</taxon>
        <taxon>Dinophyceae</taxon>
        <taxon>Suessiales</taxon>
        <taxon>Symbiodiniaceae</taxon>
        <taxon>Symbiodinium</taxon>
    </lineage>
</organism>
<keyword evidence="3" id="KW-0539">Nucleus</keyword>